<keyword evidence="5" id="KW-0804">Transcription</keyword>
<dbReference type="InterPro" id="IPR001789">
    <property type="entry name" value="Sig_transdc_resp-reg_receiver"/>
</dbReference>
<dbReference type="CDD" id="cd00009">
    <property type="entry name" value="AAA"/>
    <property type="match status" value="1"/>
</dbReference>
<dbReference type="PRINTS" id="PR01590">
    <property type="entry name" value="HTHFIS"/>
</dbReference>
<dbReference type="InterPro" id="IPR009057">
    <property type="entry name" value="Homeodomain-like_sf"/>
</dbReference>
<dbReference type="Pfam" id="PF25601">
    <property type="entry name" value="AAA_lid_14"/>
    <property type="match status" value="1"/>
</dbReference>
<dbReference type="SMART" id="SM00448">
    <property type="entry name" value="REC"/>
    <property type="match status" value="1"/>
</dbReference>
<dbReference type="Pfam" id="PF00072">
    <property type="entry name" value="Response_reg"/>
    <property type="match status" value="1"/>
</dbReference>
<dbReference type="PROSITE" id="PS00688">
    <property type="entry name" value="SIGMA54_INTERACT_3"/>
    <property type="match status" value="1"/>
</dbReference>
<dbReference type="SUPFAM" id="SSF46689">
    <property type="entry name" value="Homeodomain-like"/>
    <property type="match status" value="1"/>
</dbReference>
<dbReference type="Gene3D" id="3.40.50.2300">
    <property type="match status" value="1"/>
</dbReference>
<evidence type="ECO:0000256" key="3">
    <source>
        <dbReference type="ARBA" id="ARBA00023015"/>
    </source>
</evidence>
<dbReference type="EMBL" id="CP140152">
    <property type="protein sequence ID" value="WQH06636.1"/>
    <property type="molecule type" value="Genomic_DNA"/>
</dbReference>
<evidence type="ECO:0000259" key="7">
    <source>
        <dbReference type="PROSITE" id="PS50045"/>
    </source>
</evidence>
<reference evidence="9 10" key="1">
    <citation type="submission" date="2023-11" db="EMBL/GenBank/DDBJ databases">
        <title>MicrobeMod: A computational toolkit for identifying prokaryotic methylation and restriction-modification with nanopore sequencing.</title>
        <authorList>
            <person name="Crits-Christoph A."/>
            <person name="Kang S.C."/>
            <person name="Lee H."/>
            <person name="Ostrov N."/>
        </authorList>
    </citation>
    <scope>NUCLEOTIDE SEQUENCE [LARGE SCALE GENOMIC DNA]</scope>
    <source>
        <strain evidence="9 10">ATCC 25935</strain>
    </source>
</reference>
<evidence type="ECO:0000256" key="5">
    <source>
        <dbReference type="ARBA" id="ARBA00023163"/>
    </source>
</evidence>
<keyword evidence="4" id="KW-0238">DNA-binding</keyword>
<dbReference type="InterPro" id="IPR002197">
    <property type="entry name" value="HTH_Fis"/>
</dbReference>
<dbReference type="PANTHER" id="PTHR32071">
    <property type="entry name" value="TRANSCRIPTIONAL REGULATORY PROTEIN"/>
    <property type="match status" value="1"/>
</dbReference>
<dbReference type="Proteomes" id="UP001326110">
    <property type="component" value="Chromosome"/>
</dbReference>
<evidence type="ECO:0000256" key="6">
    <source>
        <dbReference type="PROSITE-ProRule" id="PRU00169"/>
    </source>
</evidence>
<dbReference type="InterPro" id="IPR025662">
    <property type="entry name" value="Sigma_54_int_dom_ATP-bd_1"/>
</dbReference>
<feature type="domain" description="Sigma-54 factor interaction" evidence="7">
    <location>
        <begin position="138"/>
        <end position="363"/>
    </location>
</feature>
<dbReference type="PROSITE" id="PS00676">
    <property type="entry name" value="SIGMA54_INTERACT_2"/>
    <property type="match status" value="1"/>
</dbReference>
<dbReference type="RefSeq" id="WP_019920642.1">
    <property type="nucleotide sequence ID" value="NZ_CP140152.1"/>
</dbReference>
<evidence type="ECO:0000259" key="8">
    <source>
        <dbReference type="PROSITE" id="PS50110"/>
    </source>
</evidence>
<evidence type="ECO:0000256" key="1">
    <source>
        <dbReference type="ARBA" id="ARBA00022741"/>
    </source>
</evidence>
<dbReference type="PANTHER" id="PTHR32071:SF122">
    <property type="entry name" value="SIGMA FACTOR"/>
    <property type="match status" value="1"/>
</dbReference>
<dbReference type="Pfam" id="PF00158">
    <property type="entry name" value="Sigma54_activat"/>
    <property type="match status" value="1"/>
</dbReference>
<evidence type="ECO:0000313" key="9">
    <source>
        <dbReference type="EMBL" id="WQH06636.1"/>
    </source>
</evidence>
<dbReference type="Gene3D" id="1.10.8.60">
    <property type="match status" value="1"/>
</dbReference>
<dbReference type="SUPFAM" id="SSF52172">
    <property type="entry name" value="CheY-like"/>
    <property type="match status" value="1"/>
</dbReference>
<dbReference type="SUPFAM" id="SSF52540">
    <property type="entry name" value="P-loop containing nucleoside triphosphate hydrolases"/>
    <property type="match status" value="1"/>
</dbReference>
<dbReference type="InterPro" id="IPR003593">
    <property type="entry name" value="AAA+_ATPase"/>
</dbReference>
<feature type="modified residue" description="4-aspartylphosphate" evidence="6">
    <location>
        <position position="52"/>
    </location>
</feature>
<protein>
    <submittedName>
        <fullName evidence="9">Sigma-54 dependent transcriptional regulator</fullName>
    </submittedName>
</protein>
<dbReference type="Gene3D" id="3.40.50.300">
    <property type="entry name" value="P-loop containing nucleotide triphosphate hydrolases"/>
    <property type="match status" value="1"/>
</dbReference>
<proteinExistence type="predicted"/>
<dbReference type="PROSITE" id="PS50045">
    <property type="entry name" value="SIGMA54_INTERACT_4"/>
    <property type="match status" value="1"/>
</dbReference>
<evidence type="ECO:0000256" key="2">
    <source>
        <dbReference type="ARBA" id="ARBA00022840"/>
    </source>
</evidence>
<dbReference type="InterPro" id="IPR002078">
    <property type="entry name" value="Sigma_54_int"/>
</dbReference>
<name>A0ABZ0Y422_9BURK</name>
<keyword evidence="3" id="KW-0805">Transcription regulation</keyword>
<dbReference type="SMART" id="SM00382">
    <property type="entry name" value="AAA"/>
    <property type="match status" value="1"/>
</dbReference>
<accession>A0ABZ0Y422</accession>
<gene>
    <name evidence="9" type="ORF">SR858_10030</name>
</gene>
<dbReference type="InterPro" id="IPR011006">
    <property type="entry name" value="CheY-like_superfamily"/>
</dbReference>
<feature type="domain" description="Response regulatory" evidence="8">
    <location>
        <begin position="3"/>
        <end position="117"/>
    </location>
</feature>
<evidence type="ECO:0000313" key="10">
    <source>
        <dbReference type="Proteomes" id="UP001326110"/>
    </source>
</evidence>
<evidence type="ECO:0000256" key="4">
    <source>
        <dbReference type="ARBA" id="ARBA00023125"/>
    </source>
</evidence>
<dbReference type="Gene3D" id="1.10.10.60">
    <property type="entry name" value="Homeodomain-like"/>
    <property type="match status" value="1"/>
</dbReference>
<dbReference type="InterPro" id="IPR025944">
    <property type="entry name" value="Sigma_54_int_dom_CS"/>
</dbReference>
<dbReference type="Pfam" id="PF02954">
    <property type="entry name" value="HTH_8"/>
    <property type="match status" value="1"/>
</dbReference>
<organism evidence="9 10">
    <name type="scientific">Duganella zoogloeoides</name>
    <dbReference type="NCBI Taxonomy" id="75659"/>
    <lineage>
        <taxon>Bacteria</taxon>
        <taxon>Pseudomonadati</taxon>
        <taxon>Pseudomonadota</taxon>
        <taxon>Betaproteobacteria</taxon>
        <taxon>Burkholderiales</taxon>
        <taxon>Oxalobacteraceae</taxon>
        <taxon>Telluria group</taxon>
        <taxon>Duganella</taxon>
    </lineage>
</organism>
<dbReference type="InterPro" id="IPR027417">
    <property type="entry name" value="P-loop_NTPase"/>
</dbReference>
<keyword evidence="10" id="KW-1185">Reference proteome</keyword>
<keyword evidence="6" id="KW-0597">Phosphoprotein</keyword>
<keyword evidence="1" id="KW-0547">Nucleotide-binding</keyword>
<dbReference type="PROSITE" id="PS00675">
    <property type="entry name" value="SIGMA54_INTERACT_1"/>
    <property type="match status" value="1"/>
</dbReference>
<dbReference type="PROSITE" id="PS50110">
    <property type="entry name" value="RESPONSE_REGULATORY"/>
    <property type="match status" value="1"/>
</dbReference>
<dbReference type="InterPro" id="IPR025943">
    <property type="entry name" value="Sigma_54_int_dom_ATP-bd_2"/>
</dbReference>
<sequence length="498" mass="51699">MELILVVDDDTAFRATLAETLEDLGYRVRQAASAEAGLRALGEGGIAAAIVDLRLPGDDGLALLRAAPAIAPDVPCIMLTAYASGANTIEAMRLGAFDHLTKPIGRSALAATLERALRARAAAAPAPVEAAADPADTMVSSSEAMRAIFKRIGLVADSDNSVLVLGETGTGKELVAQALHRNSARAGGPFVAVNCAAIPADLLESELFGHVKGAFSGAAADRPGRFREADGGTLFLDEIGDMALPTQAKILRVLQERVVTPLGGRHAQPVNLRVVAATHRDLEREVLDGAFRADLLYRLQVITIMLPPLRERHGDIEVLIAHFLHHGGGRGKHLSGAALAALRAHDWPGNVRELRNTVQRAIALSEGDLIEVEHLGLSAVTGVLPGTAAPLRADADAVDVVPAIAGGIATAAHAGPGENVAAAAPAVAEGVATAVSAAGGLPAIDWDGNLDRAVAQLEAAMLVRALDASDGNRSQAARRLGLSRQQLYRKLAQYGLDM</sequence>
<keyword evidence="2" id="KW-0067">ATP-binding</keyword>
<dbReference type="InterPro" id="IPR058031">
    <property type="entry name" value="AAA_lid_NorR"/>
</dbReference>